<dbReference type="InterPro" id="IPR032816">
    <property type="entry name" value="VTT_dom"/>
</dbReference>
<evidence type="ECO:0000256" key="1">
    <source>
        <dbReference type="SAM" id="Phobius"/>
    </source>
</evidence>
<accession>A0A2D6LPP1</accession>
<dbReference type="EMBL" id="NZBD01000009">
    <property type="protein sequence ID" value="MAG18151.1"/>
    <property type="molecule type" value="Genomic_DNA"/>
</dbReference>
<dbReference type="AlphaFoldDB" id="A0A2D6LPP1"/>
<evidence type="ECO:0000259" key="2">
    <source>
        <dbReference type="Pfam" id="PF09335"/>
    </source>
</evidence>
<comment type="caution">
    <text evidence="3">The sequence shown here is derived from an EMBL/GenBank/DDBJ whole genome shotgun (WGS) entry which is preliminary data.</text>
</comment>
<feature type="transmembrane region" description="Helical" evidence="1">
    <location>
        <begin position="12"/>
        <end position="31"/>
    </location>
</feature>
<evidence type="ECO:0000313" key="4">
    <source>
        <dbReference type="Proteomes" id="UP000226712"/>
    </source>
</evidence>
<dbReference type="PANTHER" id="PTHR42709">
    <property type="entry name" value="ALKALINE PHOSPHATASE LIKE PROTEIN"/>
    <property type="match status" value="1"/>
</dbReference>
<keyword evidence="1" id="KW-0472">Membrane</keyword>
<feature type="domain" description="VTT" evidence="2">
    <location>
        <begin position="59"/>
        <end position="175"/>
    </location>
</feature>
<dbReference type="Proteomes" id="UP000226712">
    <property type="component" value="Unassembled WGS sequence"/>
</dbReference>
<gene>
    <name evidence="3" type="ORF">CL944_01620</name>
</gene>
<sequence length="192" mass="20642">MIRQQIDALKSAVAIVGFLFAAYLIFTNASVVNELILGYGLVGLLIASIIANASIFLPVPIDLVIFALSAQSPNFLDVVVLSLVAGFGAAVGEMTAYIMGLLGIKTAEKAKHKEFLQIEAVREKLGKKGAIFIFLGAMTPFPFDLIGIVAGLIKYDAKKFFLAALAGKIVRYLIIGWAAFYGLSFAKDLFFI</sequence>
<feature type="transmembrane region" description="Helical" evidence="1">
    <location>
        <begin position="75"/>
        <end position="99"/>
    </location>
</feature>
<protein>
    <recommendedName>
        <fullName evidence="2">VTT domain-containing protein</fullName>
    </recommendedName>
</protein>
<feature type="transmembrane region" description="Helical" evidence="1">
    <location>
        <begin position="131"/>
        <end position="153"/>
    </location>
</feature>
<organism evidence="3 4">
    <name type="scientific">Candidatus Iainarchaeum sp</name>
    <dbReference type="NCBI Taxonomy" id="3101447"/>
    <lineage>
        <taxon>Archaea</taxon>
        <taxon>Candidatus Iainarchaeota</taxon>
        <taxon>Candidatus Iainarchaeia</taxon>
        <taxon>Candidatus Iainarchaeales</taxon>
        <taxon>Candidatus Iainarchaeaceae</taxon>
        <taxon>Candidatus Iainarchaeum</taxon>
    </lineage>
</organism>
<proteinExistence type="predicted"/>
<feature type="transmembrane region" description="Helical" evidence="1">
    <location>
        <begin position="160"/>
        <end position="183"/>
    </location>
</feature>
<evidence type="ECO:0000313" key="3">
    <source>
        <dbReference type="EMBL" id="MAG18151.1"/>
    </source>
</evidence>
<reference evidence="4" key="1">
    <citation type="submission" date="2017-09" db="EMBL/GenBank/DDBJ databases">
        <title>The Reconstruction of 2,631 Draft Metagenome-Assembled Genomes from the Global Oceans.</title>
        <authorList>
            <person name="Tully B.J."/>
            <person name="Graham E.D."/>
            <person name="Heidelberg J.F."/>
        </authorList>
    </citation>
    <scope>NUCLEOTIDE SEQUENCE [LARGE SCALE GENOMIC DNA]</scope>
</reference>
<dbReference type="Pfam" id="PF09335">
    <property type="entry name" value="VTT_dom"/>
    <property type="match status" value="1"/>
</dbReference>
<feature type="transmembrane region" description="Helical" evidence="1">
    <location>
        <begin position="37"/>
        <end position="68"/>
    </location>
</feature>
<keyword evidence="1" id="KW-0812">Transmembrane</keyword>
<name>A0A2D6LPP1_9ARCH</name>
<keyword evidence="1" id="KW-1133">Transmembrane helix</keyword>
<dbReference type="InterPro" id="IPR051311">
    <property type="entry name" value="DedA_domain"/>
</dbReference>